<dbReference type="Proteomes" id="UP000013988">
    <property type="component" value="Unassembled WGS sequence"/>
</dbReference>
<keyword evidence="2" id="KW-1185">Reference proteome</keyword>
<name>R9CDR4_9CLOT</name>
<gene>
    <name evidence="1" type="ORF">A500_04626</name>
</gene>
<dbReference type="RefSeq" id="WP_016206384.1">
    <property type="nucleotide sequence ID" value="NZ_ASRV01000050.1"/>
</dbReference>
<accession>R9CDR4</accession>
<reference evidence="1 2" key="1">
    <citation type="submission" date="2013-03" db="EMBL/GenBank/DDBJ databases">
        <title>Whole genome shotgun sequencing of Clostridium sartagoforme AAU1.</title>
        <authorList>
            <person name="Joshi C.G."/>
            <person name="Duggirala S.M."/>
            <person name="Nathani N.M."/>
            <person name="Bhatt V.D."/>
            <person name="Patel A.K."/>
            <person name="Pandya P.R."/>
            <person name="KaPatel J.A."/>
        </authorList>
    </citation>
    <scope>NUCLEOTIDE SEQUENCE [LARGE SCALE GENOMIC DNA]</scope>
    <source>
        <strain evidence="1 2">AAU1</strain>
    </source>
</reference>
<sequence length="69" mass="7909">MERLRIVVNFKNTPEDIELYNKLKKRSSISGYIKDVLKGLEENEVVNEKKEISSGNDNEIADDIADILN</sequence>
<evidence type="ECO:0000313" key="2">
    <source>
        <dbReference type="Proteomes" id="UP000013988"/>
    </source>
</evidence>
<dbReference type="PATRIC" id="fig|1202534.3.peg.929"/>
<comment type="caution">
    <text evidence="1">The sequence shown here is derived from an EMBL/GenBank/DDBJ whole genome shotgun (WGS) entry which is preliminary data.</text>
</comment>
<proteinExistence type="predicted"/>
<dbReference type="OrthoDB" id="1937504at2"/>
<evidence type="ECO:0000313" key="1">
    <source>
        <dbReference type="EMBL" id="EOR27398.1"/>
    </source>
</evidence>
<organism evidence="1 2">
    <name type="scientific">Clostridium sartagoforme AAU1</name>
    <dbReference type="NCBI Taxonomy" id="1202534"/>
    <lineage>
        <taxon>Bacteria</taxon>
        <taxon>Bacillati</taxon>
        <taxon>Bacillota</taxon>
        <taxon>Clostridia</taxon>
        <taxon>Eubacteriales</taxon>
        <taxon>Clostridiaceae</taxon>
        <taxon>Clostridium</taxon>
    </lineage>
</organism>
<dbReference type="EMBL" id="ASRV01000050">
    <property type="protein sequence ID" value="EOR27398.1"/>
    <property type="molecule type" value="Genomic_DNA"/>
</dbReference>
<protein>
    <submittedName>
        <fullName evidence="1">Uncharacterized protein</fullName>
    </submittedName>
</protein>
<dbReference type="AlphaFoldDB" id="R9CDR4"/>